<dbReference type="AlphaFoldDB" id="A0AAV2ZE38"/>
<comment type="caution">
    <text evidence="3">The sequence shown here is derived from an EMBL/GenBank/DDBJ whole genome shotgun (WGS) entry which is preliminary data.</text>
</comment>
<sequence length="270" mass="30755">MRRTSIKGTKHVPLTHKYSTYSYAKKLAVINHFRDGGHIDATLSQSIYRWENQRQLIEKMASHHASARQSRERAMGHGLCEAAEEQLVGWVNNLRGEGLPVSSTMLRVQALEIDVPESKFTASHVCQRRFLCAHSLAFRYRTHQGQQSLAAATEAAAEFAQEYILELLPKRTISNRGTKTVWVKSGRREKQRATAMVLANASGIKFPLFMVFHSKQSTNPDTQQINVKQRHRFGVKVWNELTELQDTLNAEMQLKKTKHPQGRRQPAVAQ</sequence>
<protein>
    <recommendedName>
        <fullName evidence="2">HTH CENPB-type domain-containing protein</fullName>
    </recommendedName>
</protein>
<evidence type="ECO:0000313" key="3">
    <source>
        <dbReference type="EMBL" id="DBA03524.1"/>
    </source>
</evidence>
<evidence type="ECO:0000256" key="1">
    <source>
        <dbReference type="ARBA" id="ARBA00023125"/>
    </source>
</evidence>
<name>A0AAV2ZE38_9STRA</name>
<proteinExistence type="predicted"/>
<evidence type="ECO:0000313" key="4">
    <source>
        <dbReference type="Proteomes" id="UP001146120"/>
    </source>
</evidence>
<dbReference type="EMBL" id="DAKRPA010000018">
    <property type="protein sequence ID" value="DBA03524.1"/>
    <property type="molecule type" value="Genomic_DNA"/>
</dbReference>
<dbReference type="InterPro" id="IPR006600">
    <property type="entry name" value="HTH_CenpB_DNA-bd_dom"/>
</dbReference>
<keyword evidence="4" id="KW-1185">Reference proteome</keyword>
<organism evidence="3 4">
    <name type="scientific">Lagenidium giganteum</name>
    <dbReference type="NCBI Taxonomy" id="4803"/>
    <lineage>
        <taxon>Eukaryota</taxon>
        <taxon>Sar</taxon>
        <taxon>Stramenopiles</taxon>
        <taxon>Oomycota</taxon>
        <taxon>Peronosporomycetes</taxon>
        <taxon>Pythiales</taxon>
        <taxon>Pythiaceae</taxon>
    </lineage>
</organism>
<accession>A0AAV2ZE38</accession>
<reference evidence="3" key="1">
    <citation type="submission" date="2022-11" db="EMBL/GenBank/DDBJ databases">
        <authorList>
            <person name="Morgan W.R."/>
            <person name="Tartar A."/>
        </authorList>
    </citation>
    <scope>NUCLEOTIDE SEQUENCE</scope>
    <source>
        <strain evidence="3">ARSEF 373</strain>
    </source>
</reference>
<dbReference type="GO" id="GO:0003677">
    <property type="term" value="F:DNA binding"/>
    <property type="evidence" value="ECO:0007669"/>
    <property type="project" value="UniProtKB-KW"/>
</dbReference>
<feature type="domain" description="HTH CENPB-type" evidence="2">
    <location>
        <begin position="82"/>
        <end position="139"/>
    </location>
</feature>
<keyword evidence="1" id="KW-0238">DNA-binding</keyword>
<dbReference type="Pfam" id="PF03221">
    <property type="entry name" value="HTH_Tnp_Tc5"/>
    <property type="match status" value="1"/>
</dbReference>
<reference evidence="3" key="2">
    <citation type="journal article" date="2023" name="Microbiol Resour">
        <title>Decontamination and Annotation of the Draft Genome Sequence of the Oomycete Lagenidium giganteum ARSEF 373.</title>
        <authorList>
            <person name="Morgan W.R."/>
            <person name="Tartar A."/>
        </authorList>
    </citation>
    <scope>NUCLEOTIDE SEQUENCE</scope>
    <source>
        <strain evidence="3">ARSEF 373</strain>
    </source>
</reference>
<evidence type="ECO:0000259" key="2">
    <source>
        <dbReference type="Pfam" id="PF03221"/>
    </source>
</evidence>
<dbReference type="Proteomes" id="UP001146120">
    <property type="component" value="Unassembled WGS sequence"/>
</dbReference>
<gene>
    <name evidence="3" type="ORF">N0F65_011425</name>
</gene>